<dbReference type="Pfam" id="PF13639">
    <property type="entry name" value="zf-RING_2"/>
    <property type="match status" value="1"/>
</dbReference>
<dbReference type="Gene3D" id="3.30.40.10">
    <property type="entry name" value="Zinc/RING finger domain, C3HC4 (zinc finger)"/>
    <property type="match status" value="1"/>
</dbReference>
<dbReference type="AlphaFoldDB" id="A0A9N8DZ04"/>
<evidence type="ECO:0000313" key="7">
    <source>
        <dbReference type="Proteomes" id="UP001153069"/>
    </source>
</evidence>
<dbReference type="OrthoDB" id="5873305at2759"/>
<evidence type="ECO:0000256" key="3">
    <source>
        <dbReference type="ARBA" id="ARBA00022833"/>
    </source>
</evidence>
<dbReference type="GO" id="GO:0008270">
    <property type="term" value="F:zinc ion binding"/>
    <property type="evidence" value="ECO:0007669"/>
    <property type="project" value="UniProtKB-KW"/>
</dbReference>
<keyword evidence="4" id="KW-0472">Membrane</keyword>
<feature type="domain" description="RING-type" evidence="5">
    <location>
        <begin position="195"/>
        <end position="216"/>
    </location>
</feature>
<dbReference type="PANTHER" id="PTHR14155:SF627">
    <property type="entry name" value="OS06G0192800 PROTEIN"/>
    <property type="match status" value="1"/>
</dbReference>
<evidence type="ECO:0000259" key="5">
    <source>
        <dbReference type="Pfam" id="PF13639"/>
    </source>
</evidence>
<keyword evidence="1" id="KW-0479">Metal-binding</keyword>
<dbReference type="InterPro" id="IPR013083">
    <property type="entry name" value="Znf_RING/FYVE/PHD"/>
</dbReference>
<proteinExistence type="predicted"/>
<accession>A0A9N8DZ04</accession>
<organism evidence="6 7">
    <name type="scientific">Seminavis robusta</name>
    <dbReference type="NCBI Taxonomy" id="568900"/>
    <lineage>
        <taxon>Eukaryota</taxon>
        <taxon>Sar</taxon>
        <taxon>Stramenopiles</taxon>
        <taxon>Ochrophyta</taxon>
        <taxon>Bacillariophyta</taxon>
        <taxon>Bacillariophyceae</taxon>
        <taxon>Bacillariophycidae</taxon>
        <taxon>Naviculales</taxon>
        <taxon>Naviculaceae</taxon>
        <taxon>Seminavis</taxon>
    </lineage>
</organism>
<dbReference type="InterPro" id="IPR053238">
    <property type="entry name" value="RING-H2_zinc_finger"/>
</dbReference>
<evidence type="ECO:0000256" key="1">
    <source>
        <dbReference type="ARBA" id="ARBA00022723"/>
    </source>
</evidence>
<protein>
    <recommendedName>
        <fullName evidence="5">RING-type domain-containing protein</fullName>
    </recommendedName>
</protein>
<keyword evidence="7" id="KW-1185">Reference proteome</keyword>
<reference evidence="6" key="1">
    <citation type="submission" date="2020-06" db="EMBL/GenBank/DDBJ databases">
        <authorList>
            <consortium name="Plant Systems Biology data submission"/>
        </authorList>
    </citation>
    <scope>NUCLEOTIDE SEQUENCE</scope>
    <source>
        <strain evidence="6">D6</strain>
    </source>
</reference>
<sequence>MNEDHGATNYMTALVMAVTARVAEDKAILMERLDAASGDSNDTLFGSMVVTLLFVPFSIYCMIVFVIFGVECYQFFAVWNLVSRTRTNNAGIIDDVSLNPRRNHPVYSEDLRVQDREQRSEAIREKLETNDFHCEDDVATTNHRHCTKSTCTICLCEFVDNDKVSTIRDCSCCKNRDHRSSTGNHHQGKYGTNPHLFHDHCLTQWLEESPSCPYCRDQILPPLEKEKGIGRGTVQLSESLELASLEVEHYLFNALTIFGSLVASSYTY</sequence>
<evidence type="ECO:0000256" key="2">
    <source>
        <dbReference type="ARBA" id="ARBA00022771"/>
    </source>
</evidence>
<comment type="caution">
    <text evidence="6">The sequence shown here is derived from an EMBL/GenBank/DDBJ whole genome shotgun (WGS) entry which is preliminary data.</text>
</comment>
<name>A0A9N8DZ04_9STRA</name>
<feature type="transmembrane region" description="Helical" evidence="4">
    <location>
        <begin position="44"/>
        <end position="68"/>
    </location>
</feature>
<keyword evidence="4" id="KW-1133">Transmembrane helix</keyword>
<evidence type="ECO:0000313" key="6">
    <source>
        <dbReference type="EMBL" id="CAB9511518.1"/>
    </source>
</evidence>
<dbReference type="EMBL" id="CAICTM010000487">
    <property type="protein sequence ID" value="CAB9511518.1"/>
    <property type="molecule type" value="Genomic_DNA"/>
</dbReference>
<gene>
    <name evidence="6" type="ORF">SEMRO_488_G153170.1</name>
</gene>
<dbReference type="PANTHER" id="PTHR14155">
    <property type="entry name" value="RING FINGER DOMAIN-CONTAINING"/>
    <property type="match status" value="1"/>
</dbReference>
<evidence type="ECO:0000256" key="4">
    <source>
        <dbReference type="SAM" id="Phobius"/>
    </source>
</evidence>
<keyword evidence="3" id="KW-0862">Zinc</keyword>
<keyword evidence="4" id="KW-0812">Transmembrane</keyword>
<dbReference type="Proteomes" id="UP001153069">
    <property type="component" value="Unassembled WGS sequence"/>
</dbReference>
<dbReference type="SUPFAM" id="SSF57850">
    <property type="entry name" value="RING/U-box"/>
    <property type="match status" value="1"/>
</dbReference>
<dbReference type="InterPro" id="IPR001841">
    <property type="entry name" value="Znf_RING"/>
</dbReference>
<keyword evidence="2" id="KW-0863">Zinc-finger</keyword>